<evidence type="ECO:0000313" key="3">
    <source>
        <dbReference type="EMBL" id="QDQ25861.1"/>
    </source>
</evidence>
<name>A0A516SCJ1_9NEIS</name>
<dbReference type="AlphaFoldDB" id="A0A516SCJ1"/>
<dbReference type="InterPro" id="IPR012338">
    <property type="entry name" value="Beta-lactam/transpept-like"/>
</dbReference>
<dbReference type="GO" id="GO:0000270">
    <property type="term" value="P:peptidoglycan metabolic process"/>
    <property type="evidence" value="ECO:0007669"/>
    <property type="project" value="TreeGrafter"/>
</dbReference>
<dbReference type="SUPFAM" id="SSF56601">
    <property type="entry name" value="beta-lactamase/transpeptidase-like"/>
    <property type="match status" value="1"/>
</dbReference>
<dbReference type="EC" id="3.4.16.4" evidence="3"/>
<keyword evidence="4" id="KW-1185">Reference proteome</keyword>
<dbReference type="EMBL" id="CP041730">
    <property type="protein sequence ID" value="QDQ25861.1"/>
    <property type="molecule type" value="Genomic_DNA"/>
</dbReference>
<dbReference type="PANTHER" id="PTHR30023:SF0">
    <property type="entry name" value="PENICILLIN-SENSITIVE CARBOXYPEPTIDASE A"/>
    <property type="match status" value="1"/>
</dbReference>
<dbReference type="NCBIfam" id="TIGR00666">
    <property type="entry name" value="PBP4"/>
    <property type="match status" value="1"/>
</dbReference>
<comment type="similarity">
    <text evidence="1">Belongs to the peptidase S13 family.</text>
</comment>
<keyword evidence="3" id="KW-0645">Protease</keyword>
<reference evidence="4" key="1">
    <citation type="submission" date="2019-07" db="EMBL/GenBank/DDBJ databases">
        <title>Chitinimonas sp. nov., isolated from Ny-Alesund, arctica soil.</title>
        <authorList>
            <person name="Xu Q."/>
            <person name="Peng F."/>
        </authorList>
    </citation>
    <scope>NUCLEOTIDE SEQUENCE [LARGE SCALE GENOMIC DNA]</scope>
    <source>
        <strain evidence="4">R3-44</strain>
    </source>
</reference>
<dbReference type="GO" id="GO:0009002">
    <property type="term" value="F:serine-type D-Ala-D-Ala carboxypeptidase activity"/>
    <property type="evidence" value="ECO:0007669"/>
    <property type="project" value="UniProtKB-EC"/>
</dbReference>
<protein>
    <submittedName>
        <fullName evidence="3">D-alanyl-D-alanine carboxypeptidase/D-alanyl-D-alanine-endopeptidase</fullName>
        <ecNumber evidence="3">3.4.16.4</ecNumber>
    </submittedName>
</protein>
<dbReference type="PRINTS" id="PR00922">
    <property type="entry name" value="DADACBPTASE3"/>
</dbReference>
<dbReference type="GO" id="GO:0006508">
    <property type="term" value="P:proteolysis"/>
    <property type="evidence" value="ECO:0007669"/>
    <property type="project" value="InterPro"/>
</dbReference>
<evidence type="ECO:0000256" key="1">
    <source>
        <dbReference type="ARBA" id="ARBA00006096"/>
    </source>
</evidence>
<proteinExistence type="inferred from homology"/>
<dbReference type="Gene3D" id="3.40.710.10">
    <property type="entry name" value="DD-peptidase/beta-lactamase superfamily"/>
    <property type="match status" value="1"/>
</dbReference>
<evidence type="ECO:0000256" key="2">
    <source>
        <dbReference type="ARBA" id="ARBA00022801"/>
    </source>
</evidence>
<dbReference type="KEGG" id="cari:FNU76_05575"/>
<dbReference type="Proteomes" id="UP000317550">
    <property type="component" value="Chromosome"/>
</dbReference>
<dbReference type="Pfam" id="PF02113">
    <property type="entry name" value="Peptidase_S13"/>
    <property type="match status" value="1"/>
</dbReference>
<dbReference type="InterPro" id="IPR000667">
    <property type="entry name" value="Peptidase_S13"/>
</dbReference>
<keyword evidence="3" id="KW-0121">Carboxypeptidase</keyword>
<evidence type="ECO:0000313" key="4">
    <source>
        <dbReference type="Proteomes" id="UP000317550"/>
    </source>
</evidence>
<accession>A0A516SCJ1</accession>
<sequence>MWTRWNFDGADESWPTGPIGGRMVKPLMGLLWLCLLMQQIGLAALPEPVLAGLKAAKLPAGALGAVVLPVDGGPARLEHQADTAFNPASTIKLLSTLAALETLGPTFQWRTAFYTDGQLDGDILRGNLYLRGSGDPKLTYERVWLLLRDLRARGVRQVSGELLLDRSYFRPDADAADGAIDEQAERAYNVAPDALLLNFKALRFDIAADAKRVSVRIDPPLAGVQAESRMKLVDGDCESWTQGWARPEIVKHADGRLAIALQGRFPRHCHGSRYLGLLEPAEFADRLVRGLWTELGGAIVGGTREAPLPSQARLLVEQYSPPLGELIRDINKLSNNTMARGVYLTLGAEYARANPAAIPLSSQQSADLALQAWLNRKGQSYPELVMDNGAGLSRIARISPRHLAGVLALGHAGPFAPEYAASLPIVGLDGTMRKRLPNSSLAGSARIKTGTLDDVKAVAGYVRDSAGRDWVVVGLINHPRAEYGQAALDALLEWAAR</sequence>
<keyword evidence="2 3" id="KW-0378">Hydrolase</keyword>
<dbReference type="OrthoDB" id="56883at2"/>
<dbReference type="PANTHER" id="PTHR30023">
    <property type="entry name" value="D-ALANYL-D-ALANINE CARBOXYPEPTIDASE"/>
    <property type="match status" value="1"/>
</dbReference>
<dbReference type="Gene3D" id="3.50.80.20">
    <property type="entry name" value="D-Ala-D-Ala carboxypeptidase C, peptidase S13"/>
    <property type="match status" value="1"/>
</dbReference>
<organism evidence="3 4">
    <name type="scientific">Chitinimonas arctica</name>
    <dbReference type="NCBI Taxonomy" id="2594795"/>
    <lineage>
        <taxon>Bacteria</taxon>
        <taxon>Pseudomonadati</taxon>
        <taxon>Pseudomonadota</taxon>
        <taxon>Betaproteobacteria</taxon>
        <taxon>Neisseriales</taxon>
        <taxon>Chitinibacteraceae</taxon>
        <taxon>Chitinimonas</taxon>
    </lineage>
</organism>
<gene>
    <name evidence="3" type="primary">dacB</name>
    <name evidence="3" type="ORF">FNU76_05575</name>
</gene>